<proteinExistence type="predicted"/>
<evidence type="ECO:0000313" key="3">
    <source>
        <dbReference type="Proteomes" id="UP000218811"/>
    </source>
</evidence>
<dbReference type="InterPro" id="IPR015943">
    <property type="entry name" value="WD40/YVTN_repeat-like_dom_sf"/>
</dbReference>
<dbReference type="Gene3D" id="2.130.10.10">
    <property type="entry name" value="YVTN repeat-like/Quinoprotein amine dehydrogenase"/>
    <property type="match status" value="1"/>
</dbReference>
<gene>
    <name evidence="2" type="ORF">WOLCODRAFT_132333</name>
</gene>
<name>A0A2H3K1S3_WOLCO</name>
<dbReference type="AlphaFoldDB" id="A0A2H3K1S3"/>
<dbReference type="EMBL" id="KB468124">
    <property type="protein sequence ID" value="PCH42347.1"/>
    <property type="molecule type" value="Genomic_DNA"/>
</dbReference>
<organism evidence="2 3">
    <name type="scientific">Wolfiporia cocos (strain MD-104)</name>
    <name type="common">Brown rot fungus</name>
    <dbReference type="NCBI Taxonomy" id="742152"/>
    <lineage>
        <taxon>Eukaryota</taxon>
        <taxon>Fungi</taxon>
        <taxon>Dikarya</taxon>
        <taxon>Basidiomycota</taxon>
        <taxon>Agaricomycotina</taxon>
        <taxon>Agaricomycetes</taxon>
        <taxon>Polyporales</taxon>
        <taxon>Phaeolaceae</taxon>
        <taxon>Wolfiporia</taxon>
    </lineage>
</organism>
<dbReference type="InterPro" id="IPR036322">
    <property type="entry name" value="WD40_repeat_dom_sf"/>
</dbReference>
<evidence type="ECO:0000256" key="1">
    <source>
        <dbReference type="SAM" id="MobiDB-lite"/>
    </source>
</evidence>
<reference evidence="2 3" key="1">
    <citation type="journal article" date="2012" name="Science">
        <title>The Paleozoic origin of enzymatic lignin decomposition reconstructed from 31 fungal genomes.</title>
        <authorList>
            <person name="Floudas D."/>
            <person name="Binder M."/>
            <person name="Riley R."/>
            <person name="Barry K."/>
            <person name="Blanchette R.A."/>
            <person name="Henrissat B."/>
            <person name="Martinez A.T."/>
            <person name="Otillar R."/>
            <person name="Spatafora J.W."/>
            <person name="Yadav J.S."/>
            <person name="Aerts A."/>
            <person name="Benoit I."/>
            <person name="Boyd A."/>
            <person name="Carlson A."/>
            <person name="Copeland A."/>
            <person name="Coutinho P.M."/>
            <person name="de Vries R.P."/>
            <person name="Ferreira P."/>
            <person name="Findley K."/>
            <person name="Foster B."/>
            <person name="Gaskell J."/>
            <person name="Glotzer D."/>
            <person name="Gorecki P."/>
            <person name="Heitman J."/>
            <person name="Hesse C."/>
            <person name="Hori C."/>
            <person name="Igarashi K."/>
            <person name="Jurgens J.A."/>
            <person name="Kallen N."/>
            <person name="Kersten P."/>
            <person name="Kohler A."/>
            <person name="Kuees U."/>
            <person name="Kumar T.K.A."/>
            <person name="Kuo A."/>
            <person name="LaButti K."/>
            <person name="Larrondo L.F."/>
            <person name="Lindquist E."/>
            <person name="Ling A."/>
            <person name="Lombard V."/>
            <person name="Lucas S."/>
            <person name="Lundell T."/>
            <person name="Martin R."/>
            <person name="McLaughlin D.J."/>
            <person name="Morgenstern I."/>
            <person name="Morin E."/>
            <person name="Murat C."/>
            <person name="Nagy L.G."/>
            <person name="Nolan M."/>
            <person name="Ohm R.A."/>
            <person name="Patyshakuliyeva A."/>
            <person name="Rokas A."/>
            <person name="Ruiz-Duenas F.J."/>
            <person name="Sabat G."/>
            <person name="Salamov A."/>
            <person name="Samejima M."/>
            <person name="Schmutz J."/>
            <person name="Slot J.C."/>
            <person name="St John F."/>
            <person name="Stenlid J."/>
            <person name="Sun H."/>
            <person name="Sun S."/>
            <person name="Syed K."/>
            <person name="Tsang A."/>
            <person name="Wiebenga A."/>
            <person name="Young D."/>
            <person name="Pisabarro A."/>
            <person name="Eastwood D.C."/>
            <person name="Martin F."/>
            <person name="Cullen D."/>
            <person name="Grigoriev I.V."/>
            <person name="Hibbett D.S."/>
        </authorList>
    </citation>
    <scope>NUCLEOTIDE SEQUENCE [LARGE SCALE GENOMIC DNA]</scope>
    <source>
        <strain evidence="2 3">MD-104</strain>
    </source>
</reference>
<evidence type="ECO:0008006" key="4">
    <source>
        <dbReference type="Google" id="ProtNLM"/>
    </source>
</evidence>
<dbReference type="SUPFAM" id="SSF50978">
    <property type="entry name" value="WD40 repeat-like"/>
    <property type="match status" value="1"/>
</dbReference>
<sequence>MSSFITRIEELEQRLEEYDDPENDEGERDSGAAGLVQILRDVCAVVREAEASDAENLRDIVEKAHGIINDGVKISYAVPPPIPIPDLWDDYESPSEYTTRLSRFRRGIAVSAMNETPLAQMVYQARCEIIDNRICEPSRLVVSPGATCLAVNAAGGWKNRDPILHYYLLGSDNPLLKPITIDPGLSEVAHALAMDESKRLIFVGDSYRVKSFSWDNGTPTGCRIETGTLVHTLDSDGCDGAIAIMPNGRIARAGKGKLETHGPEKKLIGEGKFNAEDNSRGDDGEGIELSSGNKPHNAVKFEDVEFAPAAWHTHQPSGNILCGENGQRDNRYGCIALDLEHGGKIAARYIGHGGDVDRFSTSEGDPHVFATAGSDGFARLYDMRHPLPILTFDCGKQSDPCTDVVLIHPDGIPSLFTGENTSQQIKMWDIRSRAAVYELSTGNNAIVSMAWDYAHSTLYAATECSYMDRFSRTYDYRRARIPKWAEYDPEEDASMDKEDDDDDEYDEEEDRCWPKKAYHGENFFGYCFDAGIHRIYGYVFKGEPDMTQLPTYGQATMGSSYW</sequence>
<dbReference type="OrthoDB" id="548949at2759"/>
<feature type="compositionally biased region" description="Basic and acidic residues" evidence="1">
    <location>
        <begin position="272"/>
        <end position="283"/>
    </location>
</feature>
<feature type="region of interest" description="Disordered" evidence="1">
    <location>
        <begin position="489"/>
        <end position="508"/>
    </location>
</feature>
<feature type="region of interest" description="Disordered" evidence="1">
    <location>
        <begin position="272"/>
        <end position="295"/>
    </location>
</feature>
<keyword evidence="3" id="KW-1185">Reference proteome</keyword>
<dbReference type="STRING" id="742152.A0A2H3K1S3"/>
<dbReference type="OMA" id="IPRWAER"/>
<protein>
    <recommendedName>
        <fullName evidence="4">WD40 repeat-like protein</fullName>
    </recommendedName>
</protein>
<dbReference type="Proteomes" id="UP000218811">
    <property type="component" value="Unassembled WGS sequence"/>
</dbReference>
<accession>A0A2H3K1S3</accession>
<evidence type="ECO:0000313" key="2">
    <source>
        <dbReference type="EMBL" id="PCH42347.1"/>
    </source>
</evidence>